<proteinExistence type="predicted"/>
<keyword evidence="3" id="KW-0472">Membrane</keyword>
<protein>
    <submittedName>
        <fullName evidence="4">OLC1v1038764C1</fullName>
    </submittedName>
</protein>
<dbReference type="Proteomes" id="UP001161247">
    <property type="component" value="Chromosome 4"/>
</dbReference>
<keyword evidence="1" id="KW-0175">Coiled coil</keyword>
<evidence type="ECO:0000313" key="4">
    <source>
        <dbReference type="EMBL" id="CAI9101434.1"/>
    </source>
</evidence>
<organism evidence="4 5">
    <name type="scientific">Oldenlandia corymbosa var. corymbosa</name>
    <dbReference type="NCBI Taxonomy" id="529605"/>
    <lineage>
        <taxon>Eukaryota</taxon>
        <taxon>Viridiplantae</taxon>
        <taxon>Streptophyta</taxon>
        <taxon>Embryophyta</taxon>
        <taxon>Tracheophyta</taxon>
        <taxon>Spermatophyta</taxon>
        <taxon>Magnoliopsida</taxon>
        <taxon>eudicotyledons</taxon>
        <taxon>Gunneridae</taxon>
        <taxon>Pentapetalae</taxon>
        <taxon>asterids</taxon>
        <taxon>lamiids</taxon>
        <taxon>Gentianales</taxon>
        <taxon>Rubiaceae</taxon>
        <taxon>Rubioideae</taxon>
        <taxon>Spermacoceae</taxon>
        <taxon>Hedyotis-Oldenlandia complex</taxon>
        <taxon>Oldenlandia</taxon>
    </lineage>
</organism>
<evidence type="ECO:0000256" key="1">
    <source>
        <dbReference type="SAM" id="Coils"/>
    </source>
</evidence>
<dbReference type="EMBL" id="OX459121">
    <property type="protein sequence ID" value="CAI9101434.1"/>
    <property type="molecule type" value="Genomic_DNA"/>
</dbReference>
<dbReference type="PANTHER" id="PTHR35490:SF3">
    <property type="entry name" value="(WILD MALAYSIAN BANANA) HYPOTHETICAL PROTEIN"/>
    <property type="match status" value="1"/>
</dbReference>
<reference evidence="4" key="1">
    <citation type="submission" date="2023-03" db="EMBL/GenBank/DDBJ databases">
        <authorList>
            <person name="Julca I."/>
        </authorList>
    </citation>
    <scope>NUCLEOTIDE SEQUENCE</scope>
</reference>
<feature type="region of interest" description="Disordered" evidence="2">
    <location>
        <begin position="16"/>
        <end position="120"/>
    </location>
</feature>
<evidence type="ECO:0000256" key="3">
    <source>
        <dbReference type="SAM" id="Phobius"/>
    </source>
</evidence>
<evidence type="ECO:0000256" key="2">
    <source>
        <dbReference type="SAM" id="MobiDB-lite"/>
    </source>
</evidence>
<feature type="coiled-coil region" evidence="1">
    <location>
        <begin position="217"/>
        <end position="244"/>
    </location>
</feature>
<keyword evidence="3" id="KW-0812">Transmembrane</keyword>
<feature type="compositionally biased region" description="Basic and acidic residues" evidence="2">
    <location>
        <begin position="94"/>
        <end position="120"/>
    </location>
</feature>
<sequence>MPSYSAIELENLVQPRVRDSYKKPLNVSPPRQARDAAPAVQPPSSGRHVYISPSLYATPEPAPIPDTVTDPMSPSPYVVNHKRRGWGSGVFGNRKADSDGLEEKEKDKPEGAGLVEGEKEAAVAVASRDVVEDNFSGGAAEELSVHKGEAAADKEEEFLDSRFDSMSIGSENGSSRRFDSRSFVSTPGEFFDAIEDFNSDFGISTTSVNGQNLESELRSLRLSLLEEIERRKEAEDALNAMSRKWQEISDLLSEVGIKLPKILISSGGIQSEEASMEDFSQALIVHRYVTHAVGKAEARAEVELAAEAILKSKDQEISRLRDRLKYYEAVNHEMTQRNQEIKEVSRKQRRIRQKRWFWSTVGALAAIGISALAYAYTSSSHHSSPSTSHSDTSSCQAE</sequence>
<feature type="transmembrane region" description="Helical" evidence="3">
    <location>
        <begin position="356"/>
        <end position="376"/>
    </location>
</feature>
<accession>A0AAV1D0I7</accession>
<dbReference type="PANTHER" id="PTHR35490">
    <property type="entry name" value="BACTERIOPHAGE N4 ADSORPTION B PROTEIN"/>
    <property type="match status" value="1"/>
</dbReference>
<name>A0AAV1D0I7_OLDCO</name>
<evidence type="ECO:0000313" key="5">
    <source>
        <dbReference type="Proteomes" id="UP001161247"/>
    </source>
</evidence>
<gene>
    <name evidence="4" type="ORF">OLC1_LOCUS11023</name>
</gene>
<dbReference type="AlphaFoldDB" id="A0AAV1D0I7"/>
<keyword evidence="5" id="KW-1185">Reference proteome</keyword>
<keyword evidence="3" id="KW-1133">Transmembrane helix</keyword>